<proteinExistence type="predicted"/>
<feature type="compositionally biased region" description="Polar residues" evidence="1">
    <location>
        <begin position="1"/>
        <end position="11"/>
    </location>
</feature>
<organism evidence="2 3">
    <name type="scientific">Geranomyces variabilis</name>
    <dbReference type="NCBI Taxonomy" id="109894"/>
    <lineage>
        <taxon>Eukaryota</taxon>
        <taxon>Fungi</taxon>
        <taxon>Fungi incertae sedis</taxon>
        <taxon>Chytridiomycota</taxon>
        <taxon>Chytridiomycota incertae sedis</taxon>
        <taxon>Chytridiomycetes</taxon>
        <taxon>Spizellomycetales</taxon>
        <taxon>Powellomycetaceae</taxon>
        <taxon>Geranomyces</taxon>
    </lineage>
</organism>
<dbReference type="Gene3D" id="3.30.40.10">
    <property type="entry name" value="Zinc/RING finger domain, C3HC4 (zinc finger)"/>
    <property type="match status" value="1"/>
</dbReference>
<accession>A0AAD5TGE3</accession>
<name>A0AAD5TGE3_9FUNG</name>
<evidence type="ECO:0000256" key="1">
    <source>
        <dbReference type="SAM" id="MobiDB-lite"/>
    </source>
</evidence>
<protein>
    <submittedName>
        <fullName evidence="2">Uncharacterized protein</fullName>
    </submittedName>
</protein>
<sequence length="417" mass="46972">MPRTSGTATSKHSSEETADTSGNSDTDSKMAPEIPNIALPYEITRRNATRLSAKRLPPGRRQAFWKREGAPRTLVNNPPFKAELWRRARMGWDLGHNPDPRGPRRDPTDRKPDEYCCCASPADYTSVWGVMIQCTSGDKCIGFEWFHPECVLPAKDCLGGDGKARDQYNLSVFEFVYGASTVLTPWVSPRIRPMAPAPLPTIFLPCSLFLNRAEAGSVTVFWHPSDFNSRPTASADQAPVNTTGPKSYRWARFAITGRQSGLLVLAAPNHWPDRVSGPAVSEDVKHALGDSYKLIENSIFSLRLILAKKREASWSIMREMSTRSVQLIKSRLTLLRTRVVEFDGAFKWEVVQLRSADKSDDPEHLWEAVQLRSADIPADWSQMLGVIRLVEMIATVYHHLIQQKDILKEVERQLLQF</sequence>
<reference evidence="2" key="1">
    <citation type="submission" date="2020-05" db="EMBL/GenBank/DDBJ databases">
        <title>Phylogenomic resolution of chytrid fungi.</title>
        <authorList>
            <person name="Stajich J.E."/>
            <person name="Amses K."/>
            <person name="Simmons R."/>
            <person name="Seto K."/>
            <person name="Myers J."/>
            <person name="Bonds A."/>
            <person name="Quandt C.A."/>
            <person name="Barry K."/>
            <person name="Liu P."/>
            <person name="Grigoriev I."/>
            <person name="Longcore J.E."/>
            <person name="James T.Y."/>
        </authorList>
    </citation>
    <scope>NUCLEOTIDE SEQUENCE</scope>
    <source>
        <strain evidence="2">JEL0379</strain>
    </source>
</reference>
<evidence type="ECO:0000313" key="3">
    <source>
        <dbReference type="Proteomes" id="UP001212152"/>
    </source>
</evidence>
<feature type="region of interest" description="Disordered" evidence="1">
    <location>
        <begin position="1"/>
        <end position="39"/>
    </location>
</feature>
<dbReference type="Proteomes" id="UP001212152">
    <property type="component" value="Unassembled WGS sequence"/>
</dbReference>
<evidence type="ECO:0000313" key="2">
    <source>
        <dbReference type="EMBL" id="KAJ3173854.1"/>
    </source>
</evidence>
<dbReference type="AlphaFoldDB" id="A0AAD5TGE3"/>
<gene>
    <name evidence="2" type="ORF">HDU87_007357</name>
</gene>
<dbReference type="EMBL" id="JADGJQ010000069">
    <property type="protein sequence ID" value="KAJ3173854.1"/>
    <property type="molecule type" value="Genomic_DNA"/>
</dbReference>
<keyword evidence="3" id="KW-1185">Reference proteome</keyword>
<dbReference type="InterPro" id="IPR013083">
    <property type="entry name" value="Znf_RING/FYVE/PHD"/>
</dbReference>
<comment type="caution">
    <text evidence="2">The sequence shown here is derived from an EMBL/GenBank/DDBJ whole genome shotgun (WGS) entry which is preliminary data.</text>
</comment>